<dbReference type="InterPro" id="IPR046338">
    <property type="entry name" value="GAIN_dom_sf"/>
</dbReference>
<sequence>MNSIRHCSQFLKMLIKISAVERKDEDGEEMKDKLKITFGKIFGKQMEGKVSYSTALDLGIPTSHSNTTQKCKPFTGVWQKPKMSLCNNTEWITQKLKDIDRQDIDEGNIEKFSRQLRNISEKSLYFKEEDFNLAVDIHEKMVPLISRVSTNITLNNILLSINNMEDTPERILNGAEQAGRSVTRMLDIIETIPDQISLEEQQVTVLYSNLGIGVIKVENDTFNGSSFGVLPGNPETKAKTLIPLENIQLNHIPHDPDDISSMPKATKLSEIKQEKILALKVKGMSNRKIAEKIQQSRTLVDNFLKILIATTRLILNRGFHPYKWLGHPLLSPSHKAVTLKFARPHQWDGKWTRVLFSGEKKWNLDSDDGYKYYWAGKCIGGDLMVIQTSSTKEYNKSTSHIISANIPNIQITNLNEPVTVSFSSVYQNQQCAYWDESSDQKPRWSTNGCKTSNYVPGEKVICSCNHLTSFTLLVGNNMTSHNYQ</sequence>
<dbReference type="PANTHER" id="PTHR45692:SF1">
    <property type="entry name" value="G-PROTEIN COUPLED RECEPTORS FAMILY 2 PROFILE 2 DOMAIN-CONTAINING PROTEIN"/>
    <property type="match status" value="1"/>
</dbReference>
<organism evidence="5 6">
    <name type="scientific">Octopus vulgaris</name>
    <name type="common">Common octopus</name>
    <dbReference type="NCBI Taxonomy" id="6645"/>
    <lineage>
        <taxon>Eukaryota</taxon>
        <taxon>Metazoa</taxon>
        <taxon>Spiralia</taxon>
        <taxon>Lophotrochozoa</taxon>
        <taxon>Mollusca</taxon>
        <taxon>Cephalopoda</taxon>
        <taxon>Coleoidea</taxon>
        <taxon>Octopodiformes</taxon>
        <taxon>Octopoda</taxon>
        <taxon>Incirrata</taxon>
        <taxon>Octopodidae</taxon>
        <taxon>Octopus</taxon>
    </lineage>
</organism>
<keyword evidence="6" id="KW-1185">Reference proteome</keyword>
<evidence type="ECO:0000313" key="6">
    <source>
        <dbReference type="Proteomes" id="UP001162480"/>
    </source>
</evidence>
<keyword evidence="2" id="KW-0812">Transmembrane</keyword>
<dbReference type="AlphaFoldDB" id="A0AA36EZZ8"/>
<gene>
    <name evidence="5" type="ORF">OCTVUL_1B022078</name>
</gene>
<evidence type="ECO:0000256" key="3">
    <source>
        <dbReference type="ARBA" id="ARBA00022989"/>
    </source>
</evidence>
<evidence type="ECO:0000313" key="5">
    <source>
        <dbReference type="EMBL" id="CAI9718370.1"/>
    </source>
</evidence>
<protein>
    <submittedName>
        <fullName evidence="5">Adhesion G-protein coupled receptor G6-like</fullName>
    </submittedName>
</protein>
<comment type="subcellular location">
    <subcellularLocation>
        <location evidence="1">Membrane</location>
    </subcellularLocation>
</comment>
<keyword evidence="4" id="KW-0472">Membrane</keyword>
<dbReference type="InterPro" id="IPR000203">
    <property type="entry name" value="GPS"/>
</dbReference>
<reference evidence="5" key="1">
    <citation type="submission" date="2023-08" db="EMBL/GenBank/DDBJ databases">
        <authorList>
            <person name="Alioto T."/>
            <person name="Alioto T."/>
            <person name="Gomez Garrido J."/>
        </authorList>
    </citation>
    <scope>NUCLEOTIDE SEQUENCE</scope>
</reference>
<name>A0AA36EZZ8_OCTVU</name>
<dbReference type="SMART" id="SM00303">
    <property type="entry name" value="GPS"/>
    <property type="match status" value="1"/>
</dbReference>
<dbReference type="Gene3D" id="2.60.220.50">
    <property type="match status" value="1"/>
</dbReference>
<keyword evidence="3" id="KW-1133">Transmembrane helix</keyword>
<dbReference type="GO" id="GO:0016020">
    <property type="term" value="C:membrane"/>
    <property type="evidence" value="ECO:0007669"/>
    <property type="project" value="UniProtKB-SubCell"/>
</dbReference>
<dbReference type="EMBL" id="OX597815">
    <property type="protein sequence ID" value="CAI9718370.1"/>
    <property type="molecule type" value="Genomic_DNA"/>
</dbReference>
<dbReference type="PANTHER" id="PTHR45692">
    <property type="entry name" value="G_PROTEIN_RECEP_F2_4 DOMAIN-CONTAINING PROTEIN"/>
    <property type="match status" value="1"/>
</dbReference>
<evidence type="ECO:0000256" key="4">
    <source>
        <dbReference type="ARBA" id="ARBA00023136"/>
    </source>
</evidence>
<dbReference type="Pfam" id="PF01825">
    <property type="entry name" value="GPS"/>
    <property type="match status" value="1"/>
</dbReference>
<evidence type="ECO:0000256" key="2">
    <source>
        <dbReference type="ARBA" id="ARBA00022692"/>
    </source>
</evidence>
<dbReference type="Proteomes" id="UP001162480">
    <property type="component" value="Chromosome 2"/>
</dbReference>
<dbReference type="Gene3D" id="1.10.10.60">
    <property type="entry name" value="Homeodomain-like"/>
    <property type="match status" value="1"/>
</dbReference>
<proteinExistence type="predicted"/>
<accession>A0AA36EZZ8</accession>
<evidence type="ECO:0000256" key="1">
    <source>
        <dbReference type="ARBA" id="ARBA00004370"/>
    </source>
</evidence>